<evidence type="ECO:0000259" key="2">
    <source>
        <dbReference type="Pfam" id="PF07589"/>
    </source>
</evidence>
<feature type="chain" id="PRO_5022214139" evidence="1">
    <location>
        <begin position="27"/>
        <end position="393"/>
    </location>
</feature>
<protein>
    <submittedName>
        <fullName evidence="3">Virginiamycin B lyase</fullName>
    </submittedName>
</protein>
<reference evidence="3 4" key="1">
    <citation type="submission" date="2019-02" db="EMBL/GenBank/DDBJ databases">
        <title>Deep-cultivation of Planctomycetes and their phenomic and genomic characterization uncovers novel biology.</title>
        <authorList>
            <person name="Wiegand S."/>
            <person name="Jogler M."/>
            <person name="Boedeker C."/>
            <person name="Pinto D."/>
            <person name="Vollmers J."/>
            <person name="Rivas-Marin E."/>
            <person name="Kohn T."/>
            <person name="Peeters S.H."/>
            <person name="Heuer A."/>
            <person name="Rast P."/>
            <person name="Oberbeckmann S."/>
            <person name="Bunk B."/>
            <person name="Jeske O."/>
            <person name="Meyerdierks A."/>
            <person name="Storesund J.E."/>
            <person name="Kallscheuer N."/>
            <person name="Luecker S."/>
            <person name="Lage O.M."/>
            <person name="Pohl T."/>
            <person name="Merkel B.J."/>
            <person name="Hornburger P."/>
            <person name="Mueller R.-W."/>
            <person name="Bruemmer F."/>
            <person name="Labrenz M."/>
            <person name="Spormann A.M."/>
            <person name="Op den Camp H."/>
            <person name="Overmann J."/>
            <person name="Amann R."/>
            <person name="Jetten M.S.M."/>
            <person name="Mascher T."/>
            <person name="Medema M.H."/>
            <person name="Devos D.P."/>
            <person name="Kaster A.-K."/>
            <person name="Ovreas L."/>
            <person name="Rohde M."/>
            <person name="Galperin M.Y."/>
            <person name="Jogler C."/>
        </authorList>
    </citation>
    <scope>NUCLEOTIDE SEQUENCE [LARGE SCALE GENOMIC DNA]</scope>
    <source>
        <strain evidence="3 4">ElP</strain>
    </source>
</reference>
<dbReference type="Proteomes" id="UP000317835">
    <property type="component" value="Chromosome"/>
</dbReference>
<proteinExistence type="predicted"/>
<dbReference type="AlphaFoldDB" id="A0A518GUZ6"/>
<dbReference type="SUPFAM" id="SSF63829">
    <property type="entry name" value="Calcium-dependent phosphotriesterase"/>
    <property type="match status" value="1"/>
</dbReference>
<dbReference type="Pfam" id="PF07589">
    <property type="entry name" value="PEP-CTERM"/>
    <property type="match status" value="1"/>
</dbReference>
<dbReference type="GO" id="GO:0016829">
    <property type="term" value="F:lyase activity"/>
    <property type="evidence" value="ECO:0007669"/>
    <property type="project" value="UniProtKB-KW"/>
</dbReference>
<feature type="domain" description="Ice-binding protein C-terminal" evidence="2">
    <location>
        <begin position="368"/>
        <end position="391"/>
    </location>
</feature>
<dbReference type="NCBIfam" id="TIGR02595">
    <property type="entry name" value="PEP_CTERM"/>
    <property type="match status" value="1"/>
</dbReference>
<dbReference type="RefSeq" id="WP_145266475.1">
    <property type="nucleotide sequence ID" value="NZ_CP036426.1"/>
</dbReference>
<dbReference type="EMBL" id="CP036426">
    <property type="protein sequence ID" value="QDV32409.1"/>
    <property type="molecule type" value="Genomic_DNA"/>
</dbReference>
<dbReference type="NCBIfam" id="NF033206">
    <property type="entry name" value="ScyE_fam"/>
    <property type="match status" value="1"/>
</dbReference>
<dbReference type="InterPro" id="IPR051344">
    <property type="entry name" value="Vgb"/>
</dbReference>
<sequence length="393" mass="39029" precursor="true">MKRTGTCILGGVVGLALWLSPSGAGADYVATVVMSGLDNPRGLAWGPDGSLYVSEAGIGGDGPSIVSGDGQTVYYGPSGALTRLRNGVQERVLTGLPSLAADGGGNATGLQDIAFGASGELFGVIGLGANPDARSELGAVGAEFGRLVRLPLDGGPVAGLANLADYEASVNPDGGAFDTNPFGLVAAPGGGFLVTDAGANAVLGVTDQGVISTLAVLPPRPNPLFPDFGPPTFQAVPTGIALGPDGAAYFGQLTGFPFPAGEANIYRLDPTTGELVVAFGGFTTLMDLAFGPDGALYALQLTTDGLASPTGPGPGVLSRIDLLTGTRTVIASDGLSFPTAMAFGPDGAIYVTNQGTSAGQGQVIRIAAVPEPSTLALLGLGLVGLVGYARRGR</sequence>
<keyword evidence="3" id="KW-0456">Lyase</keyword>
<dbReference type="Gene3D" id="2.120.10.30">
    <property type="entry name" value="TolB, C-terminal domain"/>
    <property type="match status" value="2"/>
</dbReference>
<organism evidence="3 4">
    <name type="scientific">Tautonia plasticadhaerens</name>
    <dbReference type="NCBI Taxonomy" id="2527974"/>
    <lineage>
        <taxon>Bacteria</taxon>
        <taxon>Pseudomonadati</taxon>
        <taxon>Planctomycetota</taxon>
        <taxon>Planctomycetia</taxon>
        <taxon>Isosphaerales</taxon>
        <taxon>Isosphaeraceae</taxon>
        <taxon>Tautonia</taxon>
    </lineage>
</organism>
<keyword evidence="1" id="KW-0732">Signal</keyword>
<accession>A0A518GUZ6</accession>
<feature type="signal peptide" evidence="1">
    <location>
        <begin position="1"/>
        <end position="26"/>
    </location>
</feature>
<dbReference type="InterPro" id="IPR013424">
    <property type="entry name" value="Ice-binding_C"/>
</dbReference>
<dbReference type="OrthoDB" id="2806980at2"/>
<dbReference type="InterPro" id="IPR048031">
    <property type="entry name" value="ScyD/ScyE-like"/>
</dbReference>
<dbReference type="KEGG" id="tpla:ElP_02410"/>
<gene>
    <name evidence="3" type="primary">vgb_1</name>
    <name evidence="3" type="ORF">ElP_02410</name>
</gene>
<dbReference type="InterPro" id="IPR011042">
    <property type="entry name" value="6-blade_b-propeller_TolB-like"/>
</dbReference>
<evidence type="ECO:0000313" key="3">
    <source>
        <dbReference type="EMBL" id="QDV32409.1"/>
    </source>
</evidence>
<dbReference type="PANTHER" id="PTHR40274">
    <property type="entry name" value="VIRGINIAMYCIN B LYASE"/>
    <property type="match status" value="1"/>
</dbReference>
<dbReference type="PANTHER" id="PTHR40274:SF3">
    <property type="entry name" value="VIRGINIAMYCIN B LYASE"/>
    <property type="match status" value="1"/>
</dbReference>
<keyword evidence="4" id="KW-1185">Reference proteome</keyword>
<name>A0A518GUZ6_9BACT</name>
<evidence type="ECO:0000256" key="1">
    <source>
        <dbReference type="SAM" id="SignalP"/>
    </source>
</evidence>
<evidence type="ECO:0000313" key="4">
    <source>
        <dbReference type="Proteomes" id="UP000317835"/>
    </source>
</evidence>